<dbReference type="CDD" id="cd05401">
    <property type="entry name" value="NT_GlnE_GlnD_like"/>
    <property type="match status" value="1"/>
</dbReference>
<proteinExistence type="predicted"/>
<organism evidence="5 6">
    <name type="scientific">Mycolicibacterium mageritense</name>
    <name type="common">Mycobacterium mageritense</name>
    <dbReference type="NCBI Taxonomy" id="53462"/>
    <lineage>
        <taxon>Bacteria</taxon>
        <taxon>Bacillati</taxon>
        <taxon>Actinomycetota</taxon>
        <taxon>Actinomycetes</taxon>
        <taxon>Mycobacteriales</taxon>
        <taxon>Mycobacteriaceae</taxon>
        <taxon>Mycolicibacterium</taxon>
    </lineage>
</organism>
<reference evidence="5" key="1">
    <citation type="submission" date="2023-03" db="EMBL/GenBank/DDBJ databases">
        <title>Draft genome sequence of a Mycolicibacterium mageritense strain H4_3_1 isolated from a hybrid biological-inorganic system reactor.</title>
        <authorList>
            <person name="Feng X."/>
            <person name="Kazama D."/>
            <person name="Sato K."/>
            <person name="Kobayashi H."/>
        </authorList>
    </citation>
    <scope>NUCLEOTIDE SEQUENCE</scope>
    <source>
        <strain evidence="5">H4_3_1</strain>
    </source>
</reference>
<evidence type="ECO:0000313" key="6">
    <source>
        <dbReference type="Proteomes" id="UP001241092"/>
    </source>
</evidence>
<dbReference type="AlphaFoldDB" id="A0AAI8XLF8"/>
<feature type="domain" description="CBS" evidence="4">
    <location>
        <begin position="209"/>
        <end position="266"/>
    </location>
</feature>
<dbReference type="Pfam" id="PF10335">
    <property type="entry name" value="DUF294_C"/>
    <property type="match status" value="1"/>
</dbReference>
<dbReference type="Pfam" id="PF03445">
    <property type="entry name" value="DUF294"/>
    <property type="match status" value="1"/>
</dbReference>
<dbReference type="InterPro" id="IPR005105">
    <property type="entry name" value="GlnD_Uridyltrans_N"/>
</dbReference>
<dbReference type="GO" id="GO:0008773">
    <property type="term" value="F:[protein-PII] uridylyltransferase activity"/>
    <property type="evidence" value="ECO:0007669"/>
    <property type="project" value="InterPro"/>
</dbReference>
<protein>
    <recommendedName>
        <fullName evidence="7">CBS domain-containing protein</fullName>
    </recommendedName>
</protein>
<dbReference type="EMBL" id="AP027452">
    <property type="protein sequence ID" value="BDY26742.1"/>
    <property type="molecule type" value="Genomic_DNA"/>
</dbReference>
<evidence type="ECO:0000256" key="2">
    <source>
        <dbReference type="PROSITE-ProRule" id="PRU00703"/>
    </source>
</evidence>
<dbReference type="Gene3D" id="2.60.120.10">
    <property type="entry name" value="Jelly Rolls"/>
    <property type="match status" value="1"/>
</dbReference>
<evidence type="ECO:0000313" key="5">
    <source>
        <dbReference type="EMBL" id="BDY26742.1"/>
    </source>
</evidence>
<dbReference type="InterPro" id="IPR018490">
    <property type="entry name" value="cNMP-bd_dom_sf"/>
</dbReference>
<dbReference type="Pfam" id="PF00571">
    <property type="entry name" value="CBS"/>
    <property type="match status" value="2"/>
</dbReference>
<dbReference type="Pfam" id="PF00027">
    <property type="entry name" value="cNMP_binding"/>
    <property type="match status" value="1"/>
</dbReference>
<dbReference type="InterPro" id="IPR046342">
    <property type="entry name" value="CBS_dom_sf"/>
</dbReference>
<dbReference type="InterPro" id="IPR000595">
    <property type="entry name" value="cNMP-bd_dom"/>
</dbReference>
<dbReference type="PROSITE" id="PS51371">
    <property type="entry name" value="CBS"/>
    <property type="match status" value="1"/>
</dbReference>
<accession>A0AAI8XLF8</accession>
<dbReference type="InterPro" id="IPR000644">
    <property type="entry name" value="CBS_dom"/>
</dbReference>
<evidence type="ECO:0008006" key="7">
    <source>
        <dbReference type="Google" id="ProtNLM"/>
    </source>
</evidence>
<dbReference type="SMART" id="SM00100">
    <property type="entry name" value="cNMP"/>
    <property type="match status" value="1"/>
</dbReference>
<sequence>MREYVDFLGGQSPYDALDAADLEALAQLVEVEYFAAGATIVATGEAPLSHFYVVRSGEVEVSDRGRVIDVLGTGETFGQISVLSGLPPPLTVRAAEDTLCYLFPDPRPYLKHPERLQFSHYGSIVSRERLARSGLVDQALRLVRHQMRPVVWCSGDATVAQAAAAMTDAGQSCALIERGGAIGIVTDSDFRAGLAAGTLTAHTPVASLASFPAATVGADTLVGDAFLKMIECGHHHLVVTGAAEKPVGILRVVDLASAEVRNPLVIRRAVDDARTIEDLAAAATLLPGTWLELYDTGVAAMHIAALLSAVIDAIMLRIIELTEVGENLVSQRTSWMLLGSIARREPLPRSDVDTALVWEDLAGAADPTVKLRHWASAVLDNMEKCGLQRCAENANATNPQFARSQSAFSATAASWITNPTQTNALLLSSMIADSRPITGVALGRAVSDSMLSATRGREYLSRLLQFTIANRPPVGFVRGLVVEHSGANRGHLNLKQGGLVPIASLGRWIAIVTGDDRGSTITRLRRGQAAGLLTTDETETLVRAFEYIYGLLLDKEIAAMRAGDLTSTTWVAPKELDSLTRRYLREAFRAVAEVQNRLDSEWVARLS</sequence>
<dbReference type="RefSeq" id="WP_286213476.1">
    <property type="nucleotide sequence ID" value="NZ_AP027452.1"/>
</dbReference>
<keyword evidence="1 2" id="KW-0129">CBS domain</keyword>
<name>A0AAI8XLF8_MYCME</name>
<dbReference type="CDD" id="cd00038">
    <property type="entry name" value="CAP_ED"/>
    <property type="match status" value="1"/>
</dbReference>
<evidence type="ECO:0000259" key="4">
    <source>
        <dbReference type="PROSITE" id="PS51371"/>
    </source>
</evidence>
<gene>
    <name evidence="5" type="ORF">hbim_00657</name>
</gene>
<dbReference type="PROSITE" id="PS50042">
    <property type="entry name" value="CNMP_BINDING_3"/>
    <property type="match status" value="1"/>
</dbReference>
<dbReference type="PANTHER" id="PTHR43080:SF2">
    <property type="entry name" value="CBS DOMAIN-CONTAINING PROTEIN"/>
    <property type="match status" value="1"/>
</dbReference>
<dbReference type="SUPFAM" id="SSF51206">
    <property type="entry name" value="cAMP-binding domain-like"/>
    <property type="match status" value="1"/>
</dbReference>
<dbReference type="SUPFAM" id="SSF54631">
    <property type="entry name" value="CBS-domain pair"/>
    <property type="match status" value="1"/>
</dbReference>
<dbReference type="Gene3D" id="3.10.580.10">
    <property type="entry name" value="CBS-domain"/>
    <property type="match status" value="1"/>
</dbReference>
<dbReference type="InterPro" id="IPR014710">
    <property type="entry name" value="RmlC-like_jellyroll"/>
</dbReference>
<dbReference type="SMART" id="SM00116">
    <property type="entry name" value="CBS"/>
    <property type="match status" value="2"/>
</dbReference>
<dbReference type="InterPro" id="IPR018821">
    <property type="entry name" value="DUF294_put_nucleoTrafse_sb-bd"/>
</dbReference>
<feature type="domain" description="Cyclic nucleotide-binding" evidence="3">
    <location>
        <begin position="13"/>
        <end position="101"/>
    </location>
</feature>
<dbReference type="InterPro" id="IPR051257">
    <property type="entry name" value="Diverse_CBS-Domain"/>
</dbReference>
<evidence type="ECO:0000259" key="3">
    <source>
        <dbReference type="PROSITE" id="PS50042"/>
    </source>
</evidence>
<dbReference type="PANTHER" id="PTHR43080">
    <property type="entry name" value="CBS DOMAIN-CONTAINING PROTEIN CBSX3, MITOCHONDRIAL"/>
    <property type="match status" value="1"/>
</dbReference>
<dbReference type="Proteomes" id="UP001241092">
    <property type="component" value="Chromosome"/>
</dbReference>
<evidence type="ECO:0000256" key="1">
    <source>
        <dbReference type="ARBA" id="ARBA00023122"/>
    </source>
</evidence>